<dbReference type="AlphaFoldDB" id="A0A0P9H2G2"/>
<dbReference type="Proteomes" id="UP000050509">
    <property type="component" value="Unassembled WGS sequence"/>
</dbReference>
<feature type="compositionally biased region" description="Basic residues" evidence="1">
    <location>
        <begin position="80"/>
        <end position="93"/>
    </location>
</feature>
<name>A0A0P9H2G2_9CHLR</name>
<keyword evidence="3" id="KW-1185">Reference proteome</keyword>
<evidence type="ECO:0000256" key="1">
    <source>
        <dbReference type="SAM" id="MobiDB-lite"/>
    </source>
</evidence>
<gene>
    <name evidence="2" type="ORF">SE17_39185</name>
</gene>
<reference evidence="2 3" key="1">
    <citation type="submission" date="2015-09" db="EMBL/GenBank/DDBJ databases">
        <title>Draft genome sequence of Kouleothrix aurantiaca JCM 19913.</title>
        <authorList>
            <person name="Hemp J."/>
        </authorList>
    </citation>
    <scope>NUCLEOTIDE SEQUENCE [LARGE SCALE GENOMIC DNA]</scope>
    <source>
        <strain evidence="2 3">COM-B</strain>
    </source>
</reference>
<evidence type="ECO:0000313" key="2">
    <source>
        <dbReference type="EMBL" id="KPV48232.1"/>
    </source>
</evidence>
<protein>
    <submittedName>
        <fullName evidence="2">Uncharacterized protein</fullName>
    </submittedName>
</protein>
<proteinExistence type="predicted"/>
<accession>A0A0P9H2G2</accession>
<comment type="caution">
    <text evidence="2">The sequence shown here is derived from an EMBL/GenBank/DDBJ whole genome shotgun (WGS) entry which is preliminary data.</text>
</comment>
<dbReference type="EMBL" id="LJCR01002824">
    <property type="protein sequence ID" value="KPV48232.1"/>
    <property type="molecule type" value="Genomic_DNA"/>
</dbReference>
<sequence>MGEIRCWFWPKTRMKDEANLVIRPSSFVWETRSELQRAVLATSARPARAGCLHPPAGATPPRAVAHPHSAPGCTQTAGRALRRTQSRAARRWW</sequence>
<feature type="region of interest" description="Disordered" evidence="1">
    <location>
        <begin position="51"/>
        <end position="93"/>
    </location>
</feature>
<organism evidence="2 3">
    <name type="scientific">Kouleothrix aurantiaca</name>
    <dbReference type="NCBI Taxonomy" id="186479"/>
    <lineage>
        <taxon>Bacteria</taxon>
        <taxon>Bacillati</taxon>
        <taxon>Chloroflexota</taxon>
        <taxon>Chloroflexia</taxon>
        <taxon>Chloroflexales</taxon>
        <taxon>Roseiflexineae</taxon>
        <taxon>Roseiflexaceae</taxon>
        <taxon>Kouleothrix</taxon>
    </lineage>
</organism>
<evidence type="ECO:0000313" key="3">
    <source>
        <dbReference type="Proteomes" id="UP000050509"/>
    </source>
</evidence>